<dbReference type="CDD" id="cd18737">
    <property type="entry name" value="PIN_VapC4-5_FitB-like"/>
    <property type="match status" value="1"/>
</dbReference>
<keyword evidence="4" id="KW-0479">Metal-binding</keyword>
<evidence type="ECO:0000256" key="3">
    <source>
        <dbReference type="ARBA" id="ARBA00022722"/>
    </source>
</evidence>
<keyword evidence="6" id="KW-0460">Magnesium</keyword>
<reference evidence="9" key="1">
    <citation type="submission" date="2016-05" db="EMBL/GenBank/DDBJ databases">
        <authorList>
            <person name="Cock P.J.A."/>
            <person name="Cock P.J.A."/>
        </authorList>
    </citation>
    <scope>NUCLEOTIDE SEQUENCE</scope>
    <source>
        <strain evidence="9">PWN146_assembly</strain>
    </source>
</reference>
<dbReference type="EMBL" id="LT575490">
    <property type="protein sequence ID" value="SAY45781.1"/>
    <property type="molecule type" value="Genomic_DNA"/>
</dbReference>
<dbReference type="InterPro" id="IPR029060">
    <property type="entry name" value="PIN-like_dom_sf"/>
</dbReference>
<dbReference type="InterPro" id="IPR050556">
    <property type="entry name" value="Type_II_TA_system_RNase"/>
</dbReference>
<evidence type="ECO:0000256" key="6">
    <source>
        <dbReference type="ARBA" id="ARBA00022842"/>
    </source>
</evidence>
<protein>
    <submittedName>
        <fullName evidence="9">tRNA(fMet)-specific endonuclease VapC</fullName>
    </submittedName>
</protein>
<evidence type="ECO:0000259" key="8">
    <source>
        <dbReference type="Pfam" id="PF01850"/>
    </source>
</evidence>
<comment type="cofactor">
    <cofactor evidence="1">
        <name>Mg(2+)</name>
        <dbReference type="ChEBI" id="CHEBI:18420"/>
    </cofactor>
</comment>
<proteinExistence type="inferred from homology"/>
<keyword evidence="3" id="KW-0540">Nuclease</keyword>
<dbReference type="GO" id="GO:0004519">
    <property type="term" value="F:endonuclease activity"/>
    <property type="evidence" value="ECO:0007669"/>
    <property type="project" value="UniProtKB-KW"/>
</dbReference>
<organism evidence="9">
    <name type="scientific">Serratia marcescens</name>
    <dbReference type="NCBI Taxonomy" id="615"/>
    <lineage>
        <taxon>Bacteria</taxon>
        <taxon>Pseudomonadati</taxon>
        <taxon>Pseudomonadota</taxon>
        <taxon>Gammaproteobacteria</taxon>
        <taxon>Enterobacterales</taxon>
        <taxon>Yersiniaceae</taxon>
        <taxon>Serratia</taxon>
    </lineage>
</organism>
<accession>A0A1C3HL54</accession>
<dbReference type="GO" id="GO:0046872">
    <property type="term" value="F:metal ion binding"/>
    <property type="evidence" value="ECO:0007669"/>
    <property type="project" value="UniProtKB-KW"/>
</dbReference>
<evidence type="ECO:0000256" key="1">
    <source>
        <dbReference type="ARBA" id="ARBA00001946"/>
    </source>
</evidence>
<sequence length="126" mass="14274">MVAQRALFDTNILIDYLNGIPQAKDVLTEYHINPAISAITWMEVMVGAKKQEPSLELKTRQFLGQFLLLPITDEVAERAVELRHSQHVKLPDAIIWATAQVGFRTLISRNPKDFGTDNGVLMPYRL</sequence>
<dbReference type="Gene3D" id="3.40.50.1010">
    <property type="entry name" value="5'-nuclease"/>
    <property type="match status" value="1"/>
</dbReference>
<evidence type="ECO:0000256" key="4">
    <source>
        <dbReference type="ARBA" id="ARBA00022723"/>
    </source>
</evidence>
<name>A0A1C3HL54_SERMA</name>
<dbReference type="SUPFAM" id="SSF88723">
    <property type="entry name" value="PIN domain-like"/>
    <property type="match status" value="1"/>
</dbReference>
<gene>
    <name evidence="9" type="primary">vapC_2</name>
    <name evidence="9" type="ORF">PWN146_04521</name>
</gene>
<evidence type="ECO:0000256" key="5">
    <source>
        <dbReference type="ARBA" id="ARBA00022801"/>
    </source>
</evidence>
<dbReference type="InterPro" id="IPR002716">
    <property type="entry name" value="PIN_dom"/>
</dbReference>
<dbReference type="PANTHER" id="PTHR33653">
    <property type="entry name" value="RIBONUCLEASE VAPC2"/>
    <property type="match status" value="1"/>
</dbReference>
<feature type="domain" description="PIN" evidence="8">
    <location>
        <begin position="7"/>
        <end position="110"/>
    </location>
</feature>
<keyword evidence="9" id="KW-0255">Endonuclease</keyword>
<dbReference type="GO" id="GO:0016787">
    <property type="term" value="F:hydrolase activity"/>
    <property type="evidence" value="ECO:0007669"/>
    <property type="project" value="UniProtKB-KW"/>
</dbReference>
<comment type="similarity">
    <text evidence="7">Belongs to the PINc/VapC protein family.</text>
</comment>
<evidence type="ECO:0000256" key="7">
    <source>
        <dbReference type="ARBA" id="ARBA00038093"/>
    </source>
</evidence>
<keyword evidence="2" id="KW-1277">Toxin-antitoxin system</keyword>
<evidence type="ECO:0000256" key="2">
    <source>
        <dbReference type="ARBA" id="ARBA00022649"/>
    </source>
</evidence>
<dbReference type="Pfam" id="PF01850">
    <property type="entry name" value="PIN"/>
    <property type="match status" value="1"/>
</dbReference>
<dbReference type="AlphaFoldDB" id="A0A1C3HL54"/>
<dbReference type="PANTHER" id="PTHR33653:SF1">
    <property type="entry name" value="RIBONUCLEASE VAPC2"/>
    <property type="match status" value="1"/>
</dbReference>
<keyword evidence="5" id="KW-0378">Hydrolase</keyword>
<evidence type="ECO:0000313" key="9">
    <source>
        <dbReference type="EMBL" id="SAY45781.1"/>
    </source>
</evidence>